<dbReference type="GO" id="GO:0008652">
    <property type="term" value="P:amino acid biosynthetic process"/>
    <property type="evidence" value="ECO:0007669"/>
    <property type="project" value="UniProtKB-ARBA"/>
</dbReference>
<evidence type="ECO:0000256" key="4">
    <source>
        <dbReference type="ARBA" id="ARBA00022898"/>
    </source>
</evidence>
<dbReference type="Gene3D" id="3.30.470.10">
    <property type="match status" value="1"/>
</dbReference>
<dbReference type="STRING" id="1413211.U473_03770"/>
<dbReference type="FunFam" id="3.20.10.10:FF:000002">
    <property type="entry name" value="D-alanine aminotransferase"/>
    <property type="match status" value="1"/>
</dbReference>
<evidence type="ECO:0000256" key="2">
    <source>
        <dbReference type="ARBA" id="ARBA00009320"/>
    </source>
</evidence>
<dbReference type="InterPro" id="IPR001544">
    <property type="entry name" value="Aminotrans_IV"/>
</dbReference>
<dbReference type="PANTHER" id="PTHR42743:SF11">
    <property type="entry name" value="AMINODEOXYCHORISMATE LYASE"/>
    <property type="match status" value="1"/>
</dbReference>
<proteinExistence type="inferred from homology"/>
<comment type="caution">
    <text evidence="7">The sequence shown here is derived from an EMBL/GenBank/DDBJ whole genome shotgun (WGS) entry which is preliminary data.</text>
</comment>
<dbReference type="GO" id="GO:0046394">
    <property type="term" value="P:carboxylic acid biosynthetic process"/>
    <property type="evidence" value="ECO:0007669"/>
    <property type="project" value="UniProtKB-ARBA"/>
</dbReference>
<gene>
    <name evidence="7" type="ORF">U473_03770</name>
</gene>
<dbReference type="Pfam" id="PF01063">
    <property type="entry name" value="Aminotran_4"/>
    <property type="match status" value="1"/>
</dbReference>
<dbReference type="GO" id="GO:0003824">
    <property type="term" value="F:catalytic activity"/>
    <property type="evidence" value="ECO:0007669"/>
    <property type="project" value="InterPro"/>
</dbReference>
<evidence type="ECO:0008006" key="9">
    <source>
        <dbReference type="Google" id="ProtNLM"/>
    </source>
</evidence>
<dbReference type="InterPro" id="IPR043131">
    <property type="entry name" value="BCAT-like_N"/>
</dbReference>
<dbReference type="RefSeq" id="WP_082732358.1">
    <property type="nucleotide sequence ID" value="NZ_LSKU01000001.1"/>
</dbReference>
<comment type="similarity">
    <text evidence="2 5">Belongs to the class-IV pyridoxal-phosphate-dependent aminotransferase family.</text>
</comment>
<dbReference type="Proteomes" id="UP000070352">
    <property type="component" value="Unassembled WGS sequence"/>
</dbReference>
<dbReference type="AlphaFoldDB" id="A0A135L2U9"/>
<dbReference type="InterPro" id="IPR043132">
    <property type="entry name" value="BCAT-like_C"/>
</dbReference>
<dbReference type="PROSITE" id="PS00770">
    <property type="entry name" value="AA_TRANSFER_CLASS_4"/>
    <property type="match status" value="1"/>
</dbReference>
<evidence type="ECO:0000256" key="1">
    <source>
        <dbReference type="ARBA" id="ARBA00001933"/>
    </source>
</evidence>
<dbReference type="SUPFAM" id="SSF56752">
    <property type="entry name" value="D-aminoacid aminotransferase-like PLP-dependent enzymes"/>
    <property type="match status" value="1"/>
</dbReference>
<evidence type="ECO:0000256" key="3">
    <source>
        <dbReference type="ARBA" id="ARBA00011738"/>
    </source>
</evidence>
<organism evidence="7 8">
    <name type="scientific">Tepidibacillus decaturensis</name>
    <dbReference type="NCBI Taxonomy" id="1413211"/>
    <lineage>
        <taxon>Bacteria</taxon>
        <taxon>Bacillati</taxon>
        <taxon>Bacillota</taxon>
        <taxon>Bacilli</taxon>
        <taxon>Bacillales</taxon>
        <taxon>Bacillaceae</taxon>
        <taxon>Tepidibacillus</taxon>
    </lineage>
</organism>
<dbReference type="PANTHER" id="PTHR42743">
    <property type="entry name" value="AMINO-ACID AMINOTRANSFERASE"/>
    <property type="match status" value="1"/>
</dbReference>
<dbReference type="InterPro" id="IPR050571">
    <property type="entry name" value="Class-IV_PLP-Dep_Aminotrnsfr"/>
</dbReference>
<dbReference type="EMBL" id="LSKU01000001">
    <property type="protein sequence ID" value="KXG43229.1"/>
    <property type="molecule type" value="Genomic_DNA"/>
</dbReference>
<dbReference type="InterPro" id="IPR018300">
    <property type="entry name" value="Aminotrans_IV_CS"/>
</dbReference>
<dbReference type="OrthoDB" id="9805628at2"/>
<protein>
    <recommendedName>
        <fullName evidence="9">4-amino-4-deoxychorismate lyase</fullName>
    </recommendedName>
</protein>
<dbReference type="CDD" id="cd00449">
    <property type="entry name" value="PLPDE_IV"/>
    <property type="match status" value="1"/>
</dbReference>
<evidence type="ECO:0000256" key="5">
    <source>
        <dbReference type="RuleBase" id="RU004106"/>
    </source>
</evidence>
<dbReference type="Gene3D" id="3.20.10.10">
    <property type="entry name" value="D-amino Acid Aminotransferase, subunit A, domain 2"/>
    <property type="match status" value="1"/>
</dbReference>
<reference evidence="7 8" key="1">
    <citation type="submission" date="2016-02" db="EMBL/GenBank/DDBJ databases">
        <title>Draft Genome for Tepidibacillus decaturensis nov. sp. Strain Z9, an Anaerobic, Moderately Thermophilic and Heterotrophic Bacterium from Deep Subsurface of the Illinois Basin, USA.</title>
        <authorList>
            <person name="Dong Y."/>
            <person name="Chang J.Y."/>
            <person name="Sanford R."/>
            <person name="Fouke B.W."/>
        </authorList>
    </citation>
    <scope>NUCLEOTIDE SEQUENCE [LARGE SCALE GENOMIC DNA]</scope>
    <source>
        <strain evidence="7 8">Z9</strain>
    </source>
</reference>
<keyword evidence="4 6" id="KW-0663">Pyridoxal phosphate</keyword>
<comment type="cofactor">
    <cofactor evidence="1 6">
        <name>pyridoxal 5'-phosphate</name>
        <dbReference type="ChEBI" id="CHEBI:597326"/>
    </cofactor>
</comment>
<accession>A0A135L2U9</accession>
<comment type="subunit">
    <text evidence="3">Homodimer.</text>
</comment>
<keyword evidence="8" id="KW-1185">Reference proteome</keyword>
<sequence>MILYNGKIMNNCIPLISSNVFLGTGIFETLTVYHKKAIDLKSHIDRLFLSLKFFNLYVEISKQELISQVEYFIKHIDEKKVALRIVVIQSIKNEPADIIISANHFPYQKEDYERGFKISRSNVIRHSANPLLYHKTTNYLLNKLELEKAQRKGYDEVIFLNEIGAITEGTRSNLFLVCNGNIYTPKTSCGLLEGVTRNKIINIAKKLGFNVIIDTIPNHFLESCDEAFLTSSLLGIMPISQIENKKLNNSTYVITPILLNEINKEM</sequence>
<evidence type="ECO:0000256" key="6">
    <source>
        <dbReference type="RuleBase" id="RU004516"/>
    </source>
</evidence>
<dbReference type="InterPro" id="IPR036038">
    <property type="entry name" value="Aminotransferase-like"/>
</dbReference>
<evidence type="ECO:0000313" key="8">
    <source>
        <dbReference type="Proteomes" id="UP000070352"/>
    </source>
</evidence>
<evidence type="ECO:0000313" key="7">
    <source>
        <dbReference type="EMBL" id="KXG43229.1"/>
    </source>
</evidence>
<name>A0A135L2U9_9BACI</name>